<comment type="similarity">
    <text evidence="1">Belongs to the Mg-chelatase subunits D/I family. ComM subfamily.</text>
</comment>
<dbReference type="RefSeq" id="WP_230475282.1">
    <property type="nucleotide sequence ID" value="NZ_CP072842.1"/>
</dbReference>
<dbReference type="InterPro" id="IPR001208">
    <property type="entry name" value="MCM_dom"/>
</dbReference>
<dbReference type="InterPro" id="IPR020568">
    <property type="entry name" value="Ribosomal_Su5_D2-typ_SF"/>
</dbReference>
<dbReference type="Gene3D" id="3.40.50.300">
    <property type="entry name" value="P-loop containing nucleotide triphosphate hydrolases"/>
    <property type="match status" value="1"/>
</dbReference>
<evidence type="ECO:0000256" key="2">
    <source>
        <dbReference type="ARBA" id="ARBA00022741"/>
    </source>
</evidence>
<dbReference type="InterPro" id="IPR045006">
    <property type="entry name" value="CHLI-like"/>
</dbReference>
<dbReference type="Pfam" id="PF01078">
    <property type="entry name" value="Mg_chelatase"/>
    <property type="match status" value="1"/>
</dbReference>
<dbReference type="InterPro" id="IPR014721">
    <property type="entry name" value="Ribsml_uS5_D2-typ_fold_subgr"/>
</dbReference>
<sequence length="505" mass="55700">MLKKIYGSAIFGVSAQTITVEVNIDQGVGYHLVGLPDSAIKESNFRIQAALKNIGYKIPGKKITINMAPADLQKEGSAYDLTIAIGILTASEQIKNDEIENYIIMGELSLDGSLRPIKGALPITLQAKAEGFKGIILPKSNADEAGVVNGINVYGVENILDVIQFLNNEIELIPHQFNIEEHSLELLNNYTHCFSDVKGQENVKRAMEIAAAGGHNIILIGPPGSGKTMLAKRIASILPPMTIDESLETTKIHSVAGKLGSKSLVFNRPFISPHHTISDVALVGGGSYPQPGEISLSHNGVLFLDELPEFKRSVLEVMRQPLEDREVTISRAKFTVTYPSSFMLVASMNPSPSGYFPDDPQNTSSLMEMQRYMNKISGPLLDRIDLHIEVTPVPFDDLSKERTGEKSVDVRKRVIEARKIQTNRYLGTSIHYNSQMGPKELDTFCALDENSKKLIKTAMDRLNLSARAYDRILRVARTIADLEQSESITSKHIGEAIQYRSLDRN</sequence>
<accession>A0ABX7X9V8</accession>
<reference evidence="5 6" key="1">
    <citation type="journal article" date="2021" name="Int. J. Syst. Evol. Microbiol.">
        <title>Faecalibacter bovis sp. nov., isolated from cow faeces.</title>
        <authorList>
            <person name="Li F."/>
            <person name="Zhao W."/>
            <person name="Hong Q."/>
            <person name="Shao Q."/>
            <person name="Song J."/>
            <person name="Yang S."/>
        </authorList>
    </citation>
    <scope>NUCLEOTIDE SEQUENCE [LARGE SCALE GENOMIC DNA]</scope>
    <source>
        <strain evidence="5 6">ZY171143</strain>
    </source>
</reference>
<dbReference type="InterPro" id="IPR025158">
    <property type="entry name" value="Mg_chelat-rel_C"/>
</dbReference>
<dbReference type="InterPro" id="IPR000523">
    <property type="entry name" value="Mg_chelatse_chII-like_cat_dom"/>
</dbReference>
<dbReference type="PANTHER" id="PTHR32039">
    <property type="entry name" value="MAGNESIUM-CHELATASE SUBUNIT CHLI"/>
    <property type="match status" value="1"/>
</dbReference>
<dbReference type="EMBL" id="CP072842">
    <property type="protein sequence ID" value="QTV04666.1"/>
    <property type="molecule type" value="Genomic_DNA"/>
</dbReference>
<dbReference type="SUPFAM" id="SSF52540">
    <property type="entry name" value="P-loop containing nucleoside triphosphate hydrolases"/>
    <property type="match status" value="1"/>
</dbReference>
<organism evidence="5 6">
    <name type="scientific">Faecalibacter bovis</name>
    <dbReference type="NCBI Taxonomy" id="2898187"/>
    <lineage>
        <taxon>Bacteria</taxon>
        <taxon>Pseudomonadati</taxon>
        <taxon>Bacteroidota</taxon>
        <taxon>Flavobacteriia</taxon>
        <taxon>Flavobacteriales</taxon>
        <taxon>Weeksellaceae</taxon>
        <taxon>Faecalibacter</taxon>
    </lineage>
</organism>
<reference evidence="6" key="2">
    <citation type="submission" date="2021-04" db="EMBL/GenBank/DDBJ databases">
        <title>Taxonomy of Flavobacteriaceae bacterium ZY171143.</title>
        <authorList>
            <person name="Li F."/>
        </authorList>
    </citation>
    <scope>NUCLEOTIDE SEQUENCE [LARGE SCALE GENOMIC DNA]</scope>
    <source>
        <strain evidence="6">ZY171143</strain>
    </source>
</reference>
<evidence type="ECO:0000313" key="6">
    <source>
        <dbReference type="Proteomes" id="UP000672011"/>
    </source>
</evidence>
<dbReference type="Pfam" id="PF13335">
    <property type="entry name" value="Mg_chelatase_C"/>
    <property type="match status" value="1"/>
</dbReference>
<keyword evidence="3" id="KW-0067">ATP-binding</keyword>
<dbReference type="SUPFAM" id="SSF54211">
    <property type="entry name" value="Ribosomal protein S5 domain 2-like"/>
    <property type="match status" value="1"/>
</dbReference>
<feature type="domain" description="AAA+ ATPase" evidence="4">
    <location>
        <begin position="213"/>
        <end position="394"/>
    </location>
</feature>
<protein>
    <submittedName>
        <fullName evidence="5">YifB family Mg chelatase-like AAA ATPase</fullName>
    </submittedName>
</protein>
<dbReference type="Proteomes" id="UP000672011">
    <property type="component" value="Chromosome"/>
</dbReference>
<proteinExistence type="inferred from homology"/>
<evidence type="ECO:0000256" key="1">
    <source>
        <dbReference type="ARBA" id="ARBA00006354"/>
    </source>
</evidence>
<name>A0ABX7X9V8_9FLAO</name>
<dbReference type="NCBIfam" id="TIGR00368">
    <property type="entry name" value="YifB family Mg chelatase-like AAA ATPase"/>
    <property type="match status" value="1"/>
</dbReference>
<dbReference type="Gene3D" id="3.30.230.10">
    <property type="match status" value="1"/>
</dbReference>
<evidence type="ECO:0000313" key="5">
    <source>
        <dbReference type="EMBL" id="QTV04666.1"/>
    </source>
</evidence>
<gene>
    <name evidence="5" type="ORF">J9309_07525</name>
</gene>
<keyword evidence="6" id="KW-1185">Reference proteome</keyword>
<evidence type="ECO:0000256" key="3">
    <source>
        <dbReference type="ARBA" id="ARBA00022840"/>
    </source>
</evidence>
<keyword evidence="2" id="KW-0547">Nucleotide-binding</keyword>
<dbReference type="PRINTS" id="PR01657">
    <property type="entry name" value="MCMFAMILY"/>
</dbReference>
<dbReference type="InterPro" id="IPR004482">
    <property type="entry name" value="Mg_chelat-rel"/>
</dbReference>
<evidence type="ECO:0000259" key="4">
    <source>
        <dbReference type="SMART" id="SM00382"/>
    </source>
</evidence>
<dbReference type="InterPro" id="IPR027417">
    <property type="entry name" value="P-loop_NTPase"/>
</dbReference>
<dbReference type="InterPro" id="IPR003593">
    <property type="entry name" value="AAA+_ATPase"/>
</dbReference>
<dbReference type="Pfam" id="PF13541">
    <property type="entry name" value="ChlI"/>
    <property type="match status" value="1"/>
</dbReference>
<dbReference type="SMART" id="SM00382">
    <property type="entry name" value="AAA"/>
    <property type="match status" value="1"/>
</dbReference>
<dbReference type="PANTHER" id="PTHR32039:SF7">
    <property type="entry name" value="COMPETENCE PROTEIN COMM"/>
    <property type="match status" value="1"/>
</dbReference>